<accession>A0A1C9W5W5</accession>
<dbReference type="Proteomes" id="UP000095672">
    <property type="component" value="Chromosome"/>
</dbReference>
<keyword evidence="2" id="KW-1185">Reference proteome</keyword>
<name>A0A1C9W5W5_9GAMM</name>
<evidence type="ECO:0000313" key="1">
    <source>
        <dbReference type="EMBL" id="AOS96546.1"/>
    </source>
</evidence>
<dbReference type="EMBL" id="CP014143">
    <property type="protein sequence ID" value="AOS96546.1"/>
    <property type="molecule type" value="Genomic_DNA"/>
</dbReference>
<gene>
    <name evidence="1" type="ORF">AUP74_01082</name>
</gene>
<protein>
    <submittedName>
        <fullName evidence="1">Uncharacterized protein</fullName>
    </submittedName>
</protein>
<dbReference type="STRING" id="1769779.AUP74_01082"/>
<evidence type="ECO:0000313" key="2">
    <source>
        <dbReference type="Proteomes" id="UP000095672"/>
    </source>
</evidence>
<sequence length="121" mass="14149">MSYQWKNNLACQATYKILSGRNKMDQFDPEDYSLAEAGELKLRDLRFRITSTDAFDGFEAKQTALLFFKALRDDYSPKKENREITSNQFVLTLVELFRSDEKTLTDLAATVDEFCKFEDEF</sequence>
<dbReference type="KEGG" id="micc:AUP74_01082"/>
<dbReference type="OrthoDB" id="7061269at2"/>
<reference evidence="2" key="1">
    <citation type="submission" date="2016-01" db="EMBL/GenBank/DDBJ databases">
        <title>Complete genome sequence of Microbulbifer sp. CCB-MM1, a halophile isolated from Matang Mangrove Forest, Perak.</title>
        <authorList>
            <person name="Moh T.H."/>
            <person name="Dinesh B."/>
            <person name="Lau N.-S."/>
            <person name="Go F."/>
            <person name="Alexander Chong S.-C."/>
        </authorList>
    </citation>
    <scope>NUCLEOTIDE SEQUENCE [LARGE SCALE GENOMIC DNA]</scope>
    <source>
        <strain evidence="2">CCB-MM1</strain>
    </source>
</reference>
<dbReference type="RefSeq" id="WP_069946671.1">
    <property type="nucleotide sequence ID" value="NZ_CP014143.1"/>
</dbReference>
<dbReference type="AlphaFoldDB" id="A0A1C9W5W5"/>
<organism evidence="1 2">
    <name type="scientific">Microbulbifer aggregans</name>
    <dbReference type="NCBI Taxonomy" id="1769779"/>
    <lineage>
        <taxon>Bacteria</taxon>
        <taxon>Pseudomonadati</taxon>
        <taxon>Pseudomonadota</taxon>
        <taxon>Gammaproteobacteria</taxon>
        <taxon>Cellvibrionales</taxon>
        <taxon>Microbulbiferaceae</taxon>
        <taxon>Microbulbifer</taxon>
    </lineage>
</organism>
<proteinExistence type="predicted"/>